<organism evidence="3 4">
    <name type="scientific">Glutamicibacter ardleyensis</name>
    <dbReference type="NCBI Taxonomy" id="225894"/>
    <lineage>
        <taxon>Bacteria</taxon>
        <taxon>Bacillati</taxon>
        <taxon>Actinomycetota</taxon>
        <taxon>Actinomycetes</taxon>
        <taxon>Micrococcales</taxon>
        <taxon>Micrococcaceae</taxon>
        <taxon>Glutamicibacter</taxon>
    </lineage>
</organism>
<feature type="transmembrane region" description="Helical" evidence="1">
    <location>
        <begin position="289"/>
        <end position="310"/>
    </location>
</feature>
<name>A0ABQ2DHY7_9MICC</name>
<dbReference type="InterPro" id="IPR050879">
    <property type="entry name" value="Acyltransferase_3"/>
</dbReference>
<proteinExistence type="predicted"/>
<feature type="transmembrane region" description="Helical" evidence="1">
    <location>
        <begin position="58"/>
        <end position="79"/>
    </location>
</feature>
<evidence type="ECO:0000313" key="3">
    <source>
        <dbReference type="EMBL" id="GGJ58305.1"/>
    </source>
</evidence>
<dbReference type="GO" id="GO:0016746">
    <property type="term" value="F:acyltransferase activity"/>
    <property type="evidence" value="ECO:0007669"/>
    <property type="project" value="UniProtKB-KW"/>
</dbReference>
<keyword evidence="1" id="KW-1133">Transmembrane helix</keyword>
<dbReference type="InterPro" id="IPR002656">
    <property type="entry name" value="Acyl_transf_3_dom"/>
</dbReference>
<dbReference type="GeneID" id="303303998"/>
<keyword evidence="3" id="KW-0808">Transferase</keyword>
<feature type="domain" description="Acyltransferase 3" evidence="2">
    <location>
        <begin position="20"/>
        <end position="340"/>
    </location>
</feature>
<evidence type="ECO:0000256" key="1">
    <source>
        <dbReference type="SAM" id="Phobius"/>
    </source>
</evidence>
<comment type="caution">
    <text evidence="3">The sequence shown here is derived from an EMBL/GenBank/DDBJ whole genome shotgun (WGS) entry which is preliminary data.</text>
</comment>
<keyword evidence="3" id="KW-0012">Acyltransferase</keyword>
<gene>
    <name evidence="3" type="ORF">GCM10007173_16320</name>
</gene>
<dbReference type="EMBL" id="BMKX01000003">
    <property type="protein sequence ID" value="GGJ58305.1"/>
    <property type="molecule type" value="Genomic_DNA"/>
</dbReference>
<feature type="transmembrane region" description="Helical" evidence="1">
    <location>
        <begin position="21"/>
        <end position="38"/>
    </location>
</feature>
<sequence>MVSTTQTQETKKTGARLGLLDGLRISAALIVVLYHYTAWGHSHWGLKAPDAWPILSQFSRYGLIGVQLFFLISGFVILMSVQGKNLIHFIGSRLGRLYPAYWLAVIAAAVLTFKIWPDAQDGRSREDIVPNLTMVQQGMGVRDLDGVYWTLWVEFRFYVLLALLLVVGLVKIKNIMWLSFIWPTLGILLHVAGMDKAQEWIAGQYAAQFAAGMVLFLIYQNGHTIGRWAMVAFNTVVSAYFTGLKGSFDNDYLSGLTVPAWHFSLLAVLCVALLAVCTLTPLKNVQARWLVVAGSLTYPLYLFHQIWGWWIIHSLSDTMNKYVLLALTFAIMLLVAYLVARFIEKPVGLWLRNESIKSLTALSAWAQRLPVSGLGSATRKSKYRQSWHQIR</sequence>
<dbReference type="PANTHER" id="PTHR23028">
    <property type="entry name" value="ACETYLTRANSFERASE"/>
    <property type="match status" value="1"/>
</dbReference>
<feature type="transmembrane region" description="Helical" evidence="1">
    <location>
        <begin position="260"/>
        <end position="282"/>
    </location>
</feature>
<feature type="transmembrane region" description="Helical" evidence="1">
    <location>
        <begin position="322"/>
        <end position="343"/>
    </location>
</feature>
<keyword evidence="4" id="KW-1185">Reference proteome</keyword>
<reference evidence="4" key="1">
    <citation type="journal article" date="2019" name="Int. J. Syst. Evol. Microbiol.">
        <title>The Global Catalogue of Microorganisms (GCM) 10K type strain sequencing project: providing services to taxonomists for standard genome sequencing and annotation.</title>
        <authorList>
            <consortium name="The Broad Institute Genomics Platform"/>
            <consortium name="The Broad Institute Genome Sequencing Center for Infectious Disease"/>
            <person name="Wu L."/>
            <person name="Ma J."/>
        </authorList>
    </citation>
    <scope>NUCLEOTIDE SEQUENCE [LARGE SCALE GENOMIC DNA]</scope>
    <source>
        <strain evidence="4">CGMCC 1.3685</strain>
    </source>
</reference>
<keyword evidence="1" id="KW-0812">Transmembrane</keyword>
<feature type="transmembrane region" description="Helical" evidence="1">
    <location>
        <begin position="231"/>
        <end position="248"/>
    </location>
</feature>
<evidence type="ECO:0000313" key="4">
    <source>
        <dbReference type="Proteomes" id="UP000606115"/>
    </source>
</evidence>
<feature type="transmembrane region" description="Helical" evidence="1">
    <location>
        <begin position="100"/>
        <end position="117"/>
    </location>
</feature>
<keyword evidence="1" id="KW-0472">Membrane</keyword>
<protein>
    <submittedName>
        <fullName evidence="3">Acyltransferase</fullName>
    </submittedName>
</protein>
<dbReference type="PANTHER" id="PTHR23028:SF53">
    <property type="entry name" value="ACYL_TRANSF_3 DOMAIN-CONTAINING PROTEIN"/>
    <property type="match status" value="1"/>
</dbReference>
<evidence type="ECO:0000259" key="2">
    <source>
        <dbReference type="Pfam" id="PF01757"/>
    </source>
</evidence>
<feature type="transmembrane region" description="Helical" evidence="1">
    <location>
        <begin position="177"/>
        <end position="194"/>
    </location>
</feature>
<feature type="transmembrane region" description="Helical" evidence="1">
    <location>
        <begin position="200"/>
        <end position="219"/>
    </location>
</feature>
<feature type="transmembrane region" description="Helical" evidence="1">
    <location>
        <begin position="149"/>
        <end position="170"/>
    </location>
</feature>
<accession>A0ABQ2DHY7</accession>
<dbReference type="RefSeq" id="WP_188684953.1">
    <property type="nucleotide sequence ID" value="NZ_BMKX01000003.1"/>
</dbReference>
<dbReference type="Proteomes" id="UP000606115">
    <property type="component" value="Unassembled WGS sequence"/>
</dbReference>
<dbReference type="Pfam" id="PF01757">
    <property type="entry name" value="Acyl_transf_3"/>
    <property type="match status" value="1"/>
</dbReference>